<sequence>MVYLGNEQESKAYRLFDPTTQRICVSRDVKFKENETWGWKQYMSEHIKDKPEWTDFKIRNLEVTNKHHDQGIQPIEEDNEFPSNDDDDYASPTRDSPTHSQAPHTPSTRSSQLDNTLKSLDFKKCALEKAIYTKTSKDSTLLIRVYIDDLIIIGTPKKEIYKFKAQIEEKFEMSDLGLLAYYLGIEVTQTDGDISIKQFAYANKILKETGMLDCNKTLIPMDPGTRLTKLRMKAGFLNSRGGGGKKKQSNNNDPGNAVKKVASPSTVDKTVRKERQSPLMETTGLDLYPPLPTQCTNSAGTILGKSSYANVIGKPSGTKVNFHALFTPAGNRMAYLVVVNYVRNTWDKYGLVQSLFSLSTGLFSFQFISMDGLNAMLENGSWFIRTNPFILKKVAFGCEPSERGCWSSYARAMIELRANVELKDNIVVAMPKINREGYYTCSIHVEYKWKPPRCACCKVFGHDLEKMGFKPTKQEVYQPVSKKPTISYSGKKKNTVEPNNESSPSTTPIIEKIDRMENLIIDGKAILVDNEGKPFRKVDDDSENKDSHEIDDYEYDPYDDDMYKGQKIPEMLQALFDNLDIKVKGRKKK</sequence>
<dbReference type="GO" id="GO:0003964">
    <property type="term" value="F:RNA-directed DNA polymerase activity"/>
    <property type="evidence" value="ECO:0007669"/>
    <property type="project" value="UniProtKB-KW"/>
</dbReference>
<keyword evidence="4" id="KW-0548">Nucleotidyltransferase</keyword>
<dbReference type="Pfam" id="PF25597">
    <property type="entry name" value="SH3_retrovirus"/>
    <property type="match status" value="1"/>
</dbReference>
<dbReference type="EMBL" id="BKCJ010000261">
    <property type="protein sequence ID" value="GEU31530.1"/>
    <property type="molecule type" value="Genomic_DNA"/>
</dbReference>
<keyword evidence="4" id="KW-0808">Transferase</keyword>
<evidence type="ECO:0000259" key="3">
    <source>
        <dbReference type="Pfam" id="PF25597"/>
    </source>
</evidence>
<dbReference type="Pfam" id="PF07727">
    <property type="entry name" value="RVT_2"/>
    <property type="match status" value="1"/>
</dbReference>
<evidence type="ECO:0000256" key="1">
    <source>
        <dbReference type="SAM" id="MobiDB-lite"/>
    </source>
</evidence>
<comment type="caution">
    <text evidence="4">The sequence shown here is derived from an EMBL/GenBank/DDBJ whole genome shotgun (WGS) entry which is preliminary data.</text>
</comment>
<feature type="compositionally biased region" description="Basic and acidic residues" evidence="1">
    <location>
        <begin position="534"/>
        <end position="550"/>
    </location>
</feature>
<keyword evidence="4" id="KW-0695">RNA-directed DNA polymerase</keyword>
<proteinExistence type="predicted"/>
<evidence type="ECO:0000313" key="4">
    <source>
        <dbReference type="EMBL" id="GEU31530.1"/>
    </source>
</evidence>
<dbReference type="PANTHER" id="PTHR31286">
    <property type="entry name" value="GLYCINE-RICH CELL WALL STRUCTURAL PROTEIN 1.8-LIKE"/>
    <property type="match status" value="1"/>
</dbReference>
<gene>
    <name evidence="4" type="ORF">Tci_003508</name>
</gene>
<name>A0A6L2J4I0_TANCI</name>
<dbReference type="InterPro" id="IPR057670">
    <property type="entry name" value="SH3_retrovirus"/>
</dbReference>
<feature type="compositionally biased region" description="Acidic residues" evidence="1">
    <location>
        <begin position="75"/>
        <end position="89"/>
    </location>
</feature>
<evidence type="ECO:0000259" key="2">
    <source>
        <dbReference type="Pfam" id="PF07727"/>
    </source>
</evidence>
<feature type="domain" description="Reverse transcriptase Ty1/copia-type" evidence="2">
    <location>
        <begin position="108"/>
        <end position="221"/>
    </location>
</feature>
<feature type="region of interest" description="Disordered" evidence="1">
    <location>
        <begin position="534"/>
        <end position="559"/>
    </location>
</feature>
<feature type="region of interest" description="Disordered" evidence="1">
    <location>
        <begin position="237"/>
        <end position="276"/>
    </location>
</feature>
<feature type="compositionally biased region" description="Polar residues" evidence="1">
    <location>
        <begin position="93"/>
        <end position="113"/>
    </location>
</feature>
<feature type="compositionally biased region" description="Polar residues" evidence="1">
    <location>
        <begin position="496"/>
        <end position="508"/>
    </location>
</feature>
<feature type="region of interest" description="Disordered" evidence="1">
    <location>
        <begin position="484"/>
        <end position="508"/>
    </location>
</feature>
<dbReference type="AlphaFoldDB" id="A0A6L2J4I0"/>
<dbReference type="InterPro" id="IPR013103">
    <property type="entry name" value="RVT_2"/>
</dbReference>
<organism evidence="4">
    <name type="scientific">Tanacetum cinerariifolium</name>
    <name type="common">Dalmatian daisy</name>
    <name type="synonym">Chrysanthemum cinerariifolium</name>
    <dbReference type="NCBI Taxonomy" id="118510"/>
    <lineage>
        <taxon>Eukaryota</taxon>
        <taxon>Viridiplantae</taxon>
        <taxon>Streptophyta</taxon>
        <taxon>Embryophyta</taxon>
        <taxon>Tracheophyta</taxon>
        <taxon>Spermatophyta</taxon>
        <taxon>Magnoliopsida</taxon>
        <taxon>eudicotyledons</taxon>
        <taxon>Gunneridae</taxon>
        <taxon>Pentapetalae</taxon>
        <taxon>asterids</taxon>
        <taxon>campanulids</taxon>
        <taxon>Asterales</taxon>
        <taxon>Asteraceae</taxon>
        <taxon>Asteroideae</taxon>
        <taxon>Anthemideae</taxon>
        <taxon>Anthemidinae</taxon>
        <taxon>Tanacetum</taxon>
    </lineage>
</organism>
<dbReference type="InterPro" id="IPR040256">
    <property type="entry name" value="At4g02000-like"/>
</dbReference>
<reference evidence="4" key="1">
    <citation type="journal article" date="2019" name="Sci. Rep.">
        <title>Draft genome of Tanacetum cinerariifolium, the natural source of mosquito coil.</title>
        <authorList>
            <person name="Yamashiro T."/>
            <person name="Shiraishi A."/>
            <person name="Satake H."/>
            <person name="Nakayama K."/>
        </authorList>
    </citation>
    <scope>NUCLEOTIDE SEQUENCE</scope>
</reference>
<feature type="domain" description="Retroviral polymerase SH3-like" evidence="3">
    <location>
        <begin position="2"/>
        <end position="41"/>
    </location>
</feature>
<dbReference type="PANTHER" id="PTHR31286:SF99">
    <property type="entry name" value="DUF4283 DOMAIN-CONTAINING PROTEIN"/>
    <property type="match status" value="1"/>
</dbReference>
<feature type="region of interest" description="Disordered" evidence="1">
    <location>
        <begin position="67"/>
        <end position="113"/>
    </location>
</feature>
<protein>
    <submittedName>
        <fullName evidence="4">Ribonuclease H-like domain, reverse transcriptase, RNA-dependent DNA polymerase</fullName>
    </submittedName>
</protein>
<accession>A0A6L2J4I0</accession>